<organism evidence="1 2">
    <name type="scientific">Reyranella soli</name>
    <dbReference type="NCBI Taxonomy" id="1230389"/>
    <lineage>
        <taxon>Bacteria</taxon>
        <taxon>Pseudomonadati</taxon>
        <taxon>Pseudomonadota</taxon>
        <taxon>Alphaproteobacteria</taxon>
        <taxon>Hyphomicrobiales</taxon>
        <taxon>Reyranellaceae</taxon>
        <taxon>Reyranella</taxon>
    </lineage>
</organism>
<dbReference type="AlphaFoldDB" id="A0A512NC30"/>
<sequence>MKTLAEACEGLSILAVDMPIGFVDVPRPPRICEVEARRLMPGKASSVFPTPCRPALACTTHAEANALSKTLGVGINQQTFHLFPKMREVDELLCSRPKLKRIVYEAHPELAFARMNGGKPVLSKKRQPDGYAERCKLLAKHGFPCPVDRLSGAARDDILDAIAVCRTALLITQKKATRLGPAKSRDSRGLPMNIWF</sequence>
<dbReference type="EMBL" id="BKAJ01000066">
    <property type="protein sequence ID" value="GEP56506.1"/>
    <property type="molecule type" value="Genomic_DNA"/>
</dbReference>
<keyword evidence="2" id="KW-1185">Reference proteome</keyword>
<gene>
    <name evidence="1" type="ORF">RSO01_36720</name>
</gene>
<evidence type="ECO:0000313" key="1">
    <source>
        <dbReference type="EMBL" id="GEP56506.1"/>
    </source>
</evidence>
<reference evidence="1 2" key="1">
    <citation type="submission" date="2019-07" db="EMBL/GenBank/DDBJ databases">
        <title>Whole genome shotgun sequence of Reyranella soli NBRC 108950.</title>
        <authorList>
            <person name="Hosoyama A."/>
            <person name="Uohara A."/>
            <person name="Ohji S."/>
            <person name="Ichikawa N."/>
        </authorList>
    </citation>
    <scope>NUCLEOTIDE SEQUENCE [LARGE SCALE GENOMIC DNA]</scope>
    <source>
        <strain evidence="1 2">NBRC 108950</strain>
    </source>
</reference>
<evidence type="ECO:0000313" key="2">
    <source>
        <dbReference type="Proteomes" id="UP000321058"/>
    </source>
</evidence>
<dbReference type="InterPro" id="IPR007362">
    <property type="entry name" value="DUF429"/>
</dbReference>
<proteinExistence type="predicted"/>
<accession>A0A512NC30</accession>
<evidence type="ECO:0008006" key="3">
    <source>
        <dbReference type="Google" id="ProtNLM"/>
    </source>
</evidence>
<name>A0A512NC30_9HYPH</name>
<dbReference type="Proteomes" id="UP000321058">
    <property type="component" value="Unassembled WGS sequence"/>
</dbReference>
<comment type="caution">
    <text evidence="1">The sequence shown here is derived from an EMBL/GenBank/DDBJ whole genome shotgun (WGS) entry which is preliminary data.</text>
</comment>
<dbReference type="Pfam" id="PF04250">
    <property type="entry name" value="DUF429"/>
    <property type="match status" value="1"/>
</dbReference>
<protein>
    <recommendedName>
        <fullName evidence="3">DUF429 domain-containing protein</fullName>
    </recommendedName>
</protein>